<evidence type="ECO:0000256" key="3">
    <source>
        <dbReference type="ARBA" id="ARBA00022723"/>
    </source>
</evidence>
<dbReference type="PRINTS" id="PR00385">
    <property type="entry name" value="P450"/>
</dbReference>
<keyword evidence="5 7" id="KW-0408">Iron</keyword>
<dbReference type="InterPro" id="IPR017972">
    <property type="entry name" value="Cyt_P450_CS"/>
</dbReference>
<dbReference type="PANTHER" id="PTHR46696:SF4">
    <property type="entry name" value="BIOTIN BIOSYNTHESIS CYTOCHROME P450"/>
    <property type="match status" value="1"/>
</dbReference>
<dbReference type="Gene3D" id="1.10.630.10">
    <property type="entry name" value="Cytochrome P450"/>
    <property type="match status" value="1"/>
</dbReference>
<keyword evidence="3 7" id="KW-0479">Metal-binding</keyword>
<keyword evidence="4 7" id="KW-0560">Oxidoreductase</keyword>
<keyword evidence="6 7" id="KW-0503">Monooxygenase</keyword>
<dbReference type="InterPro" id="IPR036396">
    <property type="entry name" value="Cyt_P450_sf"/>
</dbReference>
<reference evidence="8 9" key="1">
    <citation type="submission" date="2017-11" db="EMBL/GenBank/DDBJ databases">
        <title>Draft genome of actinobacteria isolated from guarana (Paullinia cupana (Mart.) Ducke.</title>
        <authorList>
            <person name="Siqueira K.A."/>
            <person name="Liotti R.G."/>
            <person name="Mendes T.A.O."/>
            <person name="Soares M.A."/>
        </authorList>
    </citation>
    <scope>NUCLEOTIDE SEQUENCE [LARGE SCALE GENOMIC DNA]</scope>
    <source>
        <strain evidence="8 9">193</strain>
    </source>
</reference>
<sequence>MEIDLLDPAHYVVGQPYELYKWLRENDPVHWHAEHDGGPGFYALTRYADVKALETESDTYGNAPTTLISDTAVQGDATHQHLIFSDPPHHTPHRKLLSPELSVMAVRSQQDVLEGLVNAIIDRVIEKGECNFVDDIAGRMASFVMADLIGLPREQSLVMFDAAATLARGTDPSHGIGAEAISTLYSWASDAYRERMAEPREDMLTKIAHAEVLDIPFDEHQFQLDFQLLVSAGSDTSRNVLATGMNRLFQNPEAHRTLIEDPSLVPQAVEEMLRFDPPIVFQRRTATRDAEFSGVAVTKGTKLVSYYGAANRDPEMFVDPDSFDIHRSPNPHLAFGAGRHFCLGSHLARAELVAMFTALVTRLPDLSPAGEVAWHQHPQTPSVVGPFEIPVRFTPGERVGDAVLA</sequence>
<evidence type="ECO:0000256" key="5">
    <source>
        <dbReference type="ARBA" id="ARBA00023004"/>
    </source>
</evidence>
<dbReference type="InterPro" id="IPR002397">
    <property type="entry name" value="Cyt_P450_B"/>
</dbReference>
<evidence type="ECO:0000313" key="9">
    <source>
        <dbReference type="Proteomes" id="UP000270471"/>
    </source>
</evidence>
<dbReference type="Pfam" id="PF00067">
    <property type="entry name" value="p450"/>
    <property type="match status" value="1"/>
</dbReference>
<evidence type="ECO:0000256" key="2">
    <source>
        <dbReference type="ARBA" id="ARBA00022617"/>
    </source>
</evidence>
<dbReference type="AlphaFoldDB" id="A0A3M0IP12"/>
<evidence type="ECO:0000256" key="4">
    <source>
        <dbReference type="ARBA" id="ARBA00023002"/>
    </source>
</evidence>
<keyword evidence="2 7" id="KW-0349">Heme</keyword>
<organism evidence="8 9">
    <name type="scientific">Streptomyces shenzhenensis</name>
    <dbReference type="NCBI Taxonomy" id="943815"/>
    <lineage>
        <taxon>Bacteria</taxon>
        <taxon>Bacillati</taxon>
        <taxon>Actinomycetota</taxon>
        <taxon>Actinomycetes</taxon>
        <taxon>Kitasatosporales</taxon>
        <taxon>Streptomycetaceae</taxon>
        <taxon>Streptomyces</taxon>
    </lineage>
</organism>
<dbReference type="PROSITE" id="PS00086">
    <property type="entry name" value="CYTOCHROME_P450"/>
    <property type="match status" value="1"/>
</dbReference>
<dbReference type="InterPro" id="IPR001128">
    <property type="entry name" value="Cyt_P450"/>
</dbReference>
<comment type="similarity">
    <text evidence="1 7">Belongs to the cytochrome P450 family.</text>
</comment>
<evidence type="ECO:0000256" key="7">
    <source>
        <dbReference type="RuleBase" id="RU000461"/>
    </source>
</evidence>
<dbReference type="GO" id="GO:0036199">
    <property type="term" value="F:cholest-4-en-3-one 26-monooxygenase activity"/>
    <property type="evidence" value="ECO:0007669"/>
    <property type="project" value="TreeGrafter"/>
</dbReference>
<dbReference type="OrthoDB" id="5241086at2"/>
<name>A0A3M0IP12_9ACTN</name>
<proteinExistence type="inferred from homology"/>
<gene>
    <name evidence="8" type="ORF">CTZ28_21965</name>
</gene>
<evidence type="ECO:0000256" key="1">
    <source>
        <dbReference type="ARBA" id="ARBA00010617"/>
    </source>
</evidence>
<dbReference type="GO" id="GO:0020037">
    <property type="term" value="F:heme binding"/>
    <property type="evidence" value="ECO:0007669"/>
    <property type="project" value="InterPro"/>
</dbReference>
<dbReference type="PRINTS" id="PR00359">
    <property type="entry name" value="BP450"/>
</dbReference>
<dbReference type="GO" id="GO:0005506">
    <property type="term" value="F:iron ion binding"/>
    <property type="evidence" value="ECO:0007669"/>
    <property type="project" value="InterPro"/>
</dbReference>
<dbReference type="RefSeq" id="WP_121891412.1">
    <property type="nucleotide sequence ID" value="NZ_PENI01000014.1"/>
</dbReference>
<dbReference type="PANTHER" id="PTHR46696">
    <property type="entry name" value="P450, PUTATIVE (EUROFUNG)-RELATED"/>
    <property type="match status" value="1"/>
</dbReference>
<accession>A0A3M0IP12</accession>
<protein>
    <submittedName>
        <fullName evidence="8">Cytochrome</fullName>
    </submittedName>
</protein>
<dbReference type="FunFam" id="1.10.630.10:FF:000018">
    <property type="entry name" value="Cytochrome P450 monooxygenase"/>
    <property type="match status" value="1"/>
</dbReference>
<comment type="caution">
    <text evidence="8">The sequence shown here is derived from an EMBL/GenBank/DDBJ whole genome shotgun (WGS) entry which is preliminary data.</text>
</comment>
<dbReference type="EMBL" id="PENI01000014">
    <property type="protein sequence ID" value="RMB83786.1"/>
    <property type="molecule type" value="Genomic_DNA"/>
</dbReference>
<dbReference type="GO" id="GO:0006707">
    <property type="term" value="P:cholesterol catabolic process"/>
    <property type="evidence" value="ECO:0007669"/>
    <property type="project" value="TreeGrafter"/>
</dbReference>
<dbReference type="Proteomes" id="UP000270471">
    <property type="component" value="Unassembled WGS sequence"/>
</dbReference>
<dbReference type="SUPFAM" id="SSF48264">
    <property type="entry name" value="Cytochrome P450"/>
    <property type="match status" value="1"/>
</dbReference>
<keyword evidence="9" id="KW-1185">Reference proteome</keyword>
<evidence type="ECO:0000256" key="6">
    <source>
        <dbReference type="ARBA" id="ARBA00023033"/>
    </source>
</evidence>
<dbReference type="GO" id="GO:0008395">
    <property type="term" value="F:steroid hydroxylase activity"/>
    <property type="evidence" value="ECO:0007669"/>
    <property type="project" value="TreeGrafter"/>
</dbReference>
<evidence type="ECO:0000313" key="8">
    <source>
        <dbReference type="EMBL" id="RMB83786.1"/>
    </source>
</evidence>